<dbReference type="Proteomes" id="UP000035021">
    <property type="component" value="Unassembled WGS sequence"/>
</dbReference>
<proteinExistence type="predicted"/>
<comment type="caution">
    <text evidence="1">The sequence shown here is derived from an EMBL/GenBank/DDBJ whole genome shotgun (WGS) entry which is preliminary data.</text>
</comment>
<organism evidence="1 2">
    <name type="scientific">Gordonia paraffinivorans NBRC 108238</name>
    <dbReference type="NCBI Taxonomy" id="1223543"/>
    <lineage>
        <taxon>Bacteria</taxon>
        <taxon>Bacillati</taxon>
        <taxon>Actinomycetota</taxon>
        <taxon>Actinomycetes</taxon>
        <taxon>Mycobacteriales</taxon>
        <taxon>Gordoniaceae</taxon>
        <taxon>Gordonia</taxon>
    </lineage>
</organism>
<dbReference type="EMBL" id="BAOQ01000004">
    <property type="protein sequence ID" value="GAC82702.1"/>
    <property type="molecule type" value="Genomic_DNA"/>
</dbReference>
<name>A0ABQ0IGK3_9ACTN</name>
<sequence>MVTRCASGSELAAFSFATLGVGCAATRSNFANVLRSDGVSSYGAADAVAANIPPVSTVEATATQLDRRTSARLLPKKLFIQPPGITGR</sequence>
<evidence type="ECO:0000313" key="1">
    <source>
        <dbReference type="EMBL" id="GAC82702.1"/>
    </source>
</evidence>
<dbReference type="PROSITE" id="PS51257">
    <property type="entry name" value="PROKAR_LIPOPROTEIN"/>
    <property type="match status" value="1"/>
</dbReference>
<protein>
    <submittedName>
        <fullName evidence="1">Uncharacterized protein</fullName>
    </submittedName>
</protein>
<gene>
    <name evidence="1" type="ORF">GP2_004_00200</name>
</gene>
<keyword evidence="2" id="KW-1185">Reference proteome</keyword>
<reference evidence="1 2" key="1">
    <citation type="submission" date="2013-02" db="EMBL/GenBank/DDBJ databases">
        <title>Whole genome shotgun sequence of Gordonia paraffinivorans NBRC 108238.</title>
        <authorList>
            <person name="Isaki-Nakamura S."/>
            <person name="Hosoyama A."/>
            <person name="Tsuchikane K."/>
            <person name="Ando Y."/>
            <person name="Baba S."/>
            <person name="Ohji S."/>
            <person name="Hamada M."/>
            <person name="Tamura T."/>
            <person name="Yamazoe A."/>
            <person name="Yamazaki S."/>
            <person name="Fujita N."/>
        </authorList>
    </citation>
    <scope>NUCLEOTIDE SEQUENCE [LARGE SCALE GENOMIC DNA]</scope>
    <source>
        <strain evidence="1 2">NBRC 108238</strain>
    </source>
</reference>
<evidence type="ECO:0000313" key="2">
    <source>
        <dbReference type="Proteomes" id="UP000035021"/>
    </source>
</evidence>
<accession>A0ABQ0IGK3</accession>